<feature type="transmembrane region" description="Helical" evidence="1">
    <location>
        <begin position="180"/>
        <end position="198"/>
    </location>
</feature>
<dbReference type="GO" id="GO:0016020">
    <property type="term" value="C:membrane"/>
    <property type="evidence" value="ECO:0007669"/>
    <property type="project" value="InterPro"/>
</dbReference>
<dbReference type="InterPro" id="IPR037185">
    <property type="entry name" value="EmrE-like"/>
</dbReference>
<dbReference type="EMBL" id="FOVP01000015">
    <property type="protein sequence ID" value="SFO07463.1"/>
    <property type="molecule type" value="Genomic_DNA"/>
</dbReference>
<sequence>MTRSDNLTGALLMMASMAAFTFNDALIKMLAGEIPLFQVMFMRGVLTTIAVAIIAWRMGVLGRPLPRADWGPVFFRMVGEIGSAYFFVTALFNMPIANISAIMQALPLTITLAAALFFREPVGWRRMLAIAVGFVGVMLIVRPGTEGFNVYSLYGLAAVAFVTLRDMATRRLSREVPSMTVTLITSVFIMTFFGLASLSDPWAPVDARAALLTGGAAFMIVGGYLFSIMVMRVGEVGFIAPFRYTSLIWALALGWLVFGDWPQTITLIGAGIVVTSGVFTLYREMQVSRRARAAQKRQLSLGPRPR</sequence>
<protein>
    <submittedName>
        <fullName evidence="3">S-adenosylmethionine uptake transporter</fullName>
    </submittedName>
</protein>
<dbReference type="Pfam" id="PF00892">
    <property type="entry name" value="EamA"/>
    <property type="match status" value="2"/>
</dbReference>
<dbReference type="STRING" id="1005928.SAMN04487859_1156"/>
<feature type="transmembrane region" description="Helical" evidence="1">
    <location>
        <begin position="73"/>
        <end position="92"/>
    </location>
</feature>
<dbReference type="Proteomes" id="UP000198599">
    <property type="component" value="Unassembled WGS sequence"/>
</dbReference>
<dbReference type="PANTHER" id="PTHR22911:SF135">
    <property type="entry name" value="BLR4310 PROTEIN"/>
    <property type="match status" value="1"/>
</dbReference>
<accession>A0A1I5E800</accession>
<evidence type="ECO:0000259" key="2">
    <source>
        <dbReference type="Pfam" id="PF00892"/>
    </source>
</evidence>
<feature type="transmembrane region" description="Helical" evidence="1">
    <location>
        <begin position="98"/>
        <end position="118"/>
    </location>
</feature>
<dbReference type="AlphaFoldDB" id="A0A1I5E800"/>
<keyword evidence="4" id="KW-1185">Reference proteome</keyword>
<name>A0A1I5E800_9RHOB</name>
<evidence type="ECO:0000313" key="4">
    <source>
        <dbReference type="Proteomes" id="UP000198599"/>
    </source>
</evidence>
<feature type="transmembrane region" description="Helical" evidence="1">
    <location>
        <begin position="39"/>
        <end position="61"/>
    </location>
</feature>
<keyword evidence="1" id="KW-0812">Transmembrane</keyword>
<keyword evidence="1" id="KW-0472">Membrane</keyword>
<dbReference type="InterPro" id="IPR000620">
    <property type="entry name" value="EamA_dom"/>
</dbReference>
<feature type="transmembrane region" description="Helical" evidence="1">
    <location>
        <begin position="264"/>
        <end position="282"/>
    </location>
</feature>
<feature type="domain" description="EamA" evidence="2">
    <location>
        <begin position="8"/>
        <end position="141"/>
    </location>
</feature>
<reference evidence="4" key="1">
    <citation type="submission" date="2016-10" db="EMBL/GenBank/DDBJ databases">
        <authorList>
            <person name="Varghese N."/>
            <person name="Submissions S."/>
        </authorList>
    </citation>
    <scope>NUCLEOTIDE SEQUENCE [LARGE SCALE GENOMIC DNA]</scope>
    <source>
        <strain evidence="4">DSM 28463</strain>
    </source>
</reference>
<feature type="transmembrane region" description="Helical" evidence="1">
    <location>
        <begin position="7"/>
        <end position="27"/>
    </location>
</feature>
<dbReference type="PANTHER" id="PTHR22911">
    <property type="entry name" value="ACYL-MALONYL CONDENSING ENZYME-RELATED"/>
    <property type="match status" value="1"/>
</dbReference>
<proteinExistence type="predicted"/>
<organism evidence="3 4">
    <name type="scientific">Roseovarius lutimaris</name>
    <dbReference type="NCBI Taxonomy" id="1005928"/>
    <lineage>
        <taxon>Bacteria</taxon>
        <taxon>Pseudomonadati</taxon>
        <taxon>Pseudomonadota</taxon>
        <taxon>Alphaproteobacteria</taxon>
        <taxon>Rhodobacterales</taxon>
        <taxon>Roseobacteraceae</taxon>
        <taxon>Roseovarius</taxon>
    </lineage>
</organism>
<evidence type="ECO:0000313" key="3">
    <source>
        <dbReference type="EMBL" id="SFO07463.1"/>
    </source>
</evidence>
<feature type="transmembrane region" description="Helical" evidence="1">
    <location>
        <begin position="242"/>
        <end position="258"/>
    </location>
</feature>
<feature type="domain" description="EamA" evidence="2">
    <location>
        <begin position="153"/>
        <end position="280"/>
    </location>
</feature>
<gene>
    <name evidence="3" type="ORF">SAMN04487859_1156</name>
</gene>
<feature type="transmembrane region" description="Helical" evidence="1">
    <location>
        <begin position="151"/>
        <end position="168"/>
    </location>
</feature>
<dbReference type="SUPFAM" id="SSF103481">
    <property type="entry name" value="Multidrug resistance efflux transporter EmrE"/>
    <property type="match status" value="2"/>
</dbReference>
<dbReference type="OrthoDB" id="7165334at2"/>
<keyword evidence="1" id="KW-1133">Transmembrane helix</keyword>
<feature type="transmembrane region" description="Helical" evidence="1">
    <location>
        <begin position="127"/>
        <end position="145"/>
    </location>
</feature>
<evidence type="ECO:0000256" key="1">
    <source>
        <dbReference type="SAM" id="Phobius"/>
    </source>
</evidence>
<dbReference type="Gene3D" id="1.10.3730.20">
    <property type="match status" value="1"/>
</dbReference>
<dbReference type="RefSeq" id="WP_092840128.1">
    <property type="nucleotide sequence ID" value="NZ_FOVP01000015.1"/>
</dbReference>
<feature type="transmembrane region" description="Helical" evidence="1">
    <location>
        <begin position="210"/>
        <end position="230"/>
    </location>
</feature>